<dbReference type="InterPro" id="IPR002934">
    <property type="entry name" value="Polymerase_NTP_transf_dom"/>
</dbReference>
<dbReference type="EMBL" id="CP046172">
    <property type="protein sequence ID" value="QIS11690.1"/>
    <property type="molecule type" value="Genomic_DNA"/>
</dbReference>
<keyword evidence="2" id="KW-0808">Transferase</keyword>
<dbReference type="AlphaFoldDB" id="A0A6G9YEY1"/>
<sequence length="269" mass="28920">MAVTGLDADGFIAREGSLSNVQPEFAPLVARTRELISDTFGPGRLHSAYLYGSVPRGTAVPGVSDLDVLLALRREPTEEDRADADRIGAELDAAFAQIDGAGMQIAATTTLLDDIGHHDLGWMVACLCTPLLGDDLAAQLPRYRPTERLARAANADLDQAIAAWRAQLDTELTDADRIMLCRKATRRIVRTGFTLVMPRWGGWTSDLQLSATVFGRYYPTRAAQMRTAATAATAPDPAVLDDLINDLAPWLAAEYDSVLGPNTPVAGQS</sequence>
<name>A0A6G9YEY1_9NOCA</name>
<dbReference type="InterPro" id="IPR043519">
    <property type="entry name" value="NT_sf"/>
</dbReference>
<dbReference type="Pfam" id="PF01909">
    <property type="entry name" value="NTP_transf_2"/>
    <property type="match status" value="1"/>
</dbReference>
<organism evidence="2 3">
    <name type="scientific">Nocardia arthritidis</name>
    <dbReference type="NCBI Taxonomy" id="228602"/>
    <lineage>
        <taxon>Bacteria</taxon>
        <taxon>Bacillati</taxon>
        <taxon>Actinomycetota</taxon>
        <taxon>Actinomycetes</taxon>
        <taxon>Mycobacteriales</taxon>
        <taxon>Nocardiaceae</taxon>
        <taxon>Nocardia</taxon>
    </lineage>
</organism>
<evidence type="ECO:0000313" key="2">
    <source>
        <dbReference type="EMBL" id="QIS11690.1"/>
    </source>
</evidence>
<dbReference type="CDD" id="cd05403">
    <property type="entry name" value="NT_KNTase_like"/>
    <property type="match status" value="1"/>
</dbReference>
<evidence type="ECO:0000313" key="3">
    <source>
        <dbReference type="Proteomes" id="UP000503540"/>
    </source>
</evidence>
<dbReference type="RefSeq" id="WP_167474464.1">
    <property type="nucleotide sequence ID" value="NZ_CP046172.1"/>
</dbReference>
<protein>
    <submittedName>
        <fullName evidence="2">Nucleotidyltransferase</fullName>
    </submittedName>
</protein>
<dbReference type="SUPFAM" id="SSF81301">
    <property type="entry name" value="Nucleotidyltransferase"/>
    <property type="match status" value="1"/>
</dbReference>
<proteinExistence type="predicted"/>
<accession>A0A6G9YEY1</accession>
<dbReference type="KEGG" id="nah:F5544_19110"/>
<feature type="domain" description="Polymerase nucleotidyl transferase" evidence="1">
    <location>
        <begin position="47"/>
        <end position="83"/>
    </location>
</feature>
<dbReference type="GO" id="GO:0016779">
    <property type="term" value="F:nucleotidyltransferase activity"/>
    <property type="evidence" value="ECO:0007669"/>
    <property type="project" value="InterPro"/>
</dbReference>
<evidence type="ECO:0000259" key="1">
    <source>
        <dbReference type="Pfam" id="PF01909"/>
    </source>
</evidence>
<dbReference type="Proteomes" id="UP000503540">
    <property type="component" value="Chromosome"/>
</dbReference>
<gene>
    <name evidence="2" type="ORF">F5544_19110</name>
</gene>
<reference evidence="2 3" key="1">
    <citation type="journal article" date="2019" name="ACS Chem. Biol.">
        <title>Identification and Mobilization of a Cryptic Antibiotic Biosynthesis Gene Locus from a Human-Pathogenic Nocardia Isolate.</title>
        <authorList>
            <person name="Herisse M."/>
            <person name="Ishida K."/>
            <person name="Porter J.L."/>
            <person name="Howden B."/>
            <person name="Hertweck C."/>
            <person name="Stinear T.P."/>
            <person name="Pidot S.J."/>
        </authorList>
    </citation>
    <scope>NUCLEOTIDE SEQUENCE [LARGE SCALE GENOMIC DNA]</scope>
    <source>
        <strain evidence="2 3">AUSMDU00012717</strain>
    </source>
</reference>
<keyword evidence="3" id="KW-1185">Reference proteome</keyword>